<evidence type="ECO:0000313" key="2">
    <source>
        <dbReference type="Proteomes" id="UP000587527"/>
    </source>
</evidence>
<dbReference type="Proteomes" id="UP000587527">
    <property type="component" value="Unassembled WGS sequence"/>
</dbReference>
<sequence length="135" mass="14839">MTAPADVPPEFLARLRPLCLGLPEAHEELAWTGVRWRIRTRTFAHVLTVDPDHQAAYARAVETDEPVTVLTFRSPLDEVAGLVAGGHPFFKPAWSPDVVGLVLDEGTDWDEVAELLTESFCVMAPKRVAALVARP</sequence>
<comment type="caution">
    <text evidence="1">The sequence shown here is derived from an EMBL/GenBank/DDBJ whole genome shotgun (WGS) entry which is preliminary data.</text>
</comment>
<dbReference type="EMBL" id="JACHMN010000003">
    <property type="protein sequence ID" value="MBB5873419.1"/>
    <property type="molecule type" value="Genomic_DNA"/>
</dbReference>
<name>A0A841C291_9ACTN</name>
<dbReference type="RefSeq" id="WP_184844607.1">
    <property type="nucleotide sequence ID" value="NZ_JACHMN010000003.1"/>
</dbReference>
<protein>
    <recommendedName>
        <fullName evidence="3">MmcQ/YjbR family DNA-binding protein</fullName>
    </recommendedName>
</protein>
<evidence type="ECO:0000313" key="1">
    <source>
        <dbReference type="EMBL" id="MBB5873419.1"/>
    </source>
</evidence>
<organism evidence="1 2">
    <name type="scientific">Allocatelliglobosispora scoriae</name>
    <dbReference type="NCBI Taxonomy" id="643052"/>
    <lineage>
        <taxon>Bacteria</taxon>
        <taxon>Bacillati</taxon>
        <taxon>Actinomycetota</taxon>
        <taxon>Actinomycetes</taxon>
        <taxon>Micromonosporales</taxon>
        <taxon>Micromonosporaceae</taxon>
        <taxon>Allocatelliglobosispora</taxon>
    </lineage>
</organism>
<dbReference type="SUPFAM" id="SSF142906">
    <property type="entry name" value="YjbR-like"/>
    <property type="match status" value="1"/>
</dbReference>
<gene>
    <name evidence="1" type="ORF">F4553_006853</name>
</gene>
<dbReference type="AlphaFoldDB" id="A0A841C291"/>
<evidence type="ECO:0008006" key="3">
    <source>
        <dbReference type="Google" id="ProtNLM"/>
    </source>
</evidence>
<proteinExistence type="predicted"/>
<keyword evidence="2" id="KW-1185">Reference proteome</keyword>
<reference evidence="1 2" key="1">
    <citation type="submission" date="2020-08" db="EMBL/GenBank/DDBJ databases">
        <title>Sequencing the genomes of 1000 actinobacteria strains.</title>
        <authorList>
            <person name="Klenk H.-P."/>
        </authorList>
    </citation>
    <scope>NUCLEOTIDE SEQUENCE [LARGE SCALE GENOMIC DNA]</scope>
    <source>
        <strain evidence="1 2">DSM 45362</strain>
    </source>
</reference>
<accession>A0A841C291</accession>
<dbReference type="InterPro" id="IPR038056">
    <property type="entry name" value="YjbR-like_sf"/>
</dbReference>
<dbReference type="Gene3D" id="3.90.1150.30">
    <property type="match status" value="1"/>
</dbReference>
<dbReference type="InterPro" id="IPR058532">
    <property type="entry name" value="YjbR/MT2646/Rv2570-like"/>
</dbReference>
<dbReference type="Pfam" id="PF04237">
    <property type="entry name" value="YjbR"/>
    <property type="match status" value="1"/>
</dbReference>